<keyword evidence="1" id="KW-0472">Membrane</keyword>
<evidence type="ECO:0000313" key="4">
    <source>
        <dbReference type="Proteomes" id="UP000339690"/>
    </source>
</evidence>
<feature type="transmembrane region" description="Helical" evidence="1">
    <location>
        <begin position="248"/>
        <end position="269"/>
    </location>
</feature>
<feature type="transmembrane region" description="Helical" evidence="1">
    <location>
        <begin position="6"/>
        <end position="39"/>
    </location>
</feature>
<feature type="transmembrane region" description="Helical" evidence="1">
    <location>
        <begin position="95"/>
        <end position="121"/>
    </location>
</feature>
<reference evidence="3 4" key="1">
    <citation type="submission" date="2019-11" db="EMBL/GenBank/DDBJ databases">
        <title>Gracilibacillus salitolerans sp. nov., a moderate halophile isolated from a saline soil in northwest China.</title>
        <authorList>
            <person name="Gan L."/>
        </authorList>
    </citation>
    <scope>NUCLEOTIDE SEQUENCE [LARGE SCALE GENOMIC DNA]</scope>
    <source>
        <strain evidence="3 4">SCU50</strain>
    </source>
</reference>
<accession>A0A5Q2TS68</accession>
<proteinExistence type="predicted"/>
<keyword evidence="4" id="KW-1185">Reference proteome</keyword>
<feature type="transmembrane region" description="Helical" evidence="1">
    <location>
        <begin position="155"/>
        <end position="176"/>
    </location>
</feature>
<name>A0A5Q2TS68_9BACI</name>
<feature type="transmembrane region" description="Helical" evidence="1">
    <location>
        <begin position="380"/>
        <end position="398"/>
    </location>
</feature>
<feature type="transmembrane region" description="Helical" evidence="1">
    <location>
        <begin position="128"/>
        <end position="149"/>
    </location>
</feature>
<feature type="transmembrane region" description="Helical" evidence="1">
    <location>
        <begin position="188"/>
        <end position="209"/>
    </location>
</feature>
<feature type="transmembrane region" description="Helical" evidence="1">
    <location>
        <begin position="344"/>
        <end position="368"/>
    </location>
</feature>
<evidence type="ECO:0000313" key="3">
    <source>
        <dbReference type="EMBL" id="QGH36937.1"/>
    </source>
</evidence>
<dbReference type="PANTHER" id="PTHR35342:SF5">
    <property type="entry name" value="TRICARBOXYLIC TRANSPORT PROTEIN"/>
    <property type="match status" value="1"/>
</dbReference>
<keyword evidence="1" id="KW-1133">Transmembrane helix</keyword>
<sequence length="487" mass="51651">MIGIMFSTTILFVALGVILGVVFGAIPGLTATLAVVILLPFTYGMDAVSGLSTLVAAYIGGISGGVVAAILIGMPGTPSSVTTVFDGYPMAKKGLGAKALSMGALSNLIGSCISLVFLILVAPQLAKIALSFTPFEYTMVMLFAFVTVAGLTGDFFKSILVTIFGLVLASWGFDPINAVERNPLGIDFLRNGIPAIPALIGLFVISRVFEELESDQTQPIIPKTKTKGSFPKLKEIKESGPNFLRSGLLGTAIGILPGIGSSLATYVAYDQAKKASKKPETFGEGNIQGVVASETANNAVIGGALIPLLALGIPGDSVTALVLGGLQMHGLQPGPLLFTSQPDFVAGLFASFFLAVVIMYLFMITIGARIFPILLSIKKVYLLPMVVAMCIAGTFTIGNRIEDVWIMTIFGIIGYFMHKYNFSSLPLVITLLLGFSFEQYIRNGLIQSGGDLTPFFTRPIAALFFILTVVTVFLILRTKRKSKQKEA</sequence>
<evidence type="ECO:0000256" key="1">
    <source>
        <dbReference type="SAM" id="Phobius"/>
    </source>
</evidence>
<evidence type="ECO:0000259" key="2">
    <source>
        <dbReference type="Pfam" id="PF01970"/>
    </source>
</evidence>
<dbReference type="InterPro" id="IPR002823">
    <property type="entry name" value="DUF112_TM"/>
</dbReference>
<feature type="domain" description="DUF112" evidence="2">
    <location>
        <begin position="10"/>
        <end position="429"/>
    </location>
</feature>
<protein>
    <submittedName>
        <fullName evidence="3">Tricarboxylate transporter family protein</fullName>
    </submittedName>
</protein>
<feature type="transmembrane region" description="Helical" evidence="1">
    <location>
        <begin position="425"/>
        <end position="441"/>
    </location>
</feature>
<dbReference type="Pfam" id="PF01970">
    <property type="entry name" value="TctA"/>
    <property type="match status" value="1"/>
</dbReference>
<gene>
    <name evidence="3" type="ORF">GI584_05515</name>
</gene>
<dbReference type="KEGG" id="grc:GI584_05515"/>
<dbReference type="PANTHER" id="PTHR35342">
    <property type="entry name" value="TRICARBOXYLIC TRANSPORT PROTEIN"/>
    <property type="match status" value="1"/>
</dbReference>
<dbReference type="AlphaFoldDB" id="A0A5Q2TS68"/>
<dbReference type="Proteomes" id="UP000339690">
    <property type="component" value="Chromosome"/>
</dbReference>
<keyword evidence="1" id="KW-0812">Transmembrane</keyword>
<dbReference type="EMBL" id="CP045915">
    <property type="protein sequence ID" value="QGH36937.1"/>
    <property type="molecule type" value="Genomic_DNA"/>
</dbReference>
<feature type="transmembrane region" description="Helical" evidence="1">
    <location>
        <begin position="51"/>
        <end position="75"/>
    </location>
</feature>
<feature type="transmembrane region" description="Helical" evidence="1">
    <location>
        <begin position="456"/>
        <end position="476"/>
    </location>
</feature>
<organism evidence="3 4">
    <name type="scientific">Gracilibacillus salitolerans</name>
    <dbReference type="NCBI Taxonomy" id="2663022"/>
    <lineage>
        <taxon>Bacteria</taxon>
        <taxon>Bacillati</taxon>
        <taxon>Bacillota</taxon>
        <taxon>Bacilli</taxon>
        <taxon>Bacillales</taxon>
        <taxon>Bacillaceae</taxon>
        <taxon>Gracilibacillus</taxon>
    </lineage>
</organism>